<protein>
    <submittedName>
        <fullName evidence="4">23S rRNA (Guanosine(2251)-2'-O)-methyltransferase RlmB</fullName>
    </submittedName>
</protein>
<dbReference type="InterPro" id="IPR029064">
    <property type="entry name" value="Ribosomal_eL30-like_sf"/>
</dbReference>
<dbReference type="SUPFAM" id="SSF55315">
    <property type="entry name" value="L30e-like"/>
    <property type="match status" value="1"/>
</dbReference>
<dbReference type="Gene3D" id="3.30.1330.30">
    <property type="match status" value="1"/>
</dbReference>
<dbReference type="Pfam" id="PF00588">
    <property type="entry name" value="SpoU_methylase"/>
    <property type="match status" value="1"/>
</dbReference>
<dbReference type="Pfam" id="PF08032">
    <property type="entry name" value="SpoU_sub_bind"/>
    <property type="match status" value="1"/>
</dbReference>
<dbReference type="Proteomes" id="UP000605676">
    <property type="component" value="Unassembled WGS sequence"/>
</dbReference>
<keyword evidence="5" id="KW-1185">Reference proteome</keyword>
<name>A0ABS1HNT4_9BACT</name>
<gene>
    <name evidence="4" type="primary">rlmB</name>
    <name evidence="4" type="ORF">JIV24_18275</name>
</gene>
<proteinExistence type="predicted"/>
<accession>A0ABS1HNT4</accession>
<dbReference type="InterPro" id="IPR029028">
    <property type="entry name" value="Alpha/beta_knot_MTases"/>
</dbReference>
<evidence type="ECO:0000313" key="5">
    <source>
        <dbReference type="Proteomes" id="UP000605676"/>
    </source>
</evidence>
<dbReference type="PANTHER" id="PTHR46429:SF1">
    <property type="entry name" value="23S RRNA (GUANOSINE-2'-O-)-METHYLTRANSFERASE RLMB"/>
    <property type="match status" value="1"/>
</dbReference>
<evidence type="ECO:0000259" key="3">
    <source>
        <dbReference type="SMART" id="SM00967"/>
    </source>
</evidence>
<feature type="domain" description="RNA 2-O ribose methyltransferase substrate binding" evidence="3">
    <location>
        <begin position="10"/>
        <end position="84"/>
    </location>
</feature>
<evidence type="ECO:0000256" key="2">
    <source>
        <dbReference type="ARBA" id="ARBA00022679"/>
    </source>
</evidence>
<dbReference type="InterPro" id="IPR001537">
    <property type="entry name" value="SpoU_MeTrfase"/>
</dbReference>
<evidence type="ECO:0000313" key="4">
    <source>
        <dbReference type="EMBL" id="MBK3519301.1"/>
    </source>
</evidence>
<organism evidence="4 5">
    <name type="scientific">Carboxylicivirga marina</name>
    <dbReference type="NCBI Taxonomy" id="2800988"/>
    <lineage>
        <taxon>Bacteria</taxon>
        <taxon>Pseudomonadati</taxon>
        <taxon>Bacteroidota</taxon>
        <taxon>Bacteroidia</taxon>
        <taxon>Marinilabiliales</taxon>
        <taxon>Marinilabiliaceae</taxon>
        <taxon>Carboxylicivirga</taxon>
    </lineage>
</organism>
<dbReference type="EMBL" id="JAENRR010000061">
    <property type="protein sequence ID" value="MBK3519301.1"/>
    <property type="molecule type" value="Genomic_DNA"/>
</dbReference>
<dbReference type="CDD" id="cd18103">
    <property type="entry name" value="SpoU-like_RlmB"/>
    <property type="match status" value="1"/>
</dbReference>
<reference evidence="4 5" key="1">
    <citation type="submission" date="2021-01" db="EMBL/GenBank/DDBJ databases">
        <title>Carboxyliciviraga sp.nov., isolated from coastal sediments.</title>
        <authorList>
            <person name="Lu D."/>
            <person name="Zhang T."/>
        </authorList>
    </citation>
    <scope>NUCLEOTIDE SEQUENCE [LARGE SCALE GENOMIC DNA]</scope>
    <source>
        <strain evidence="4 5">N1Y132</strain>
    </source>
</reference>
<comment type="caution">
    <text evidence="4">The sequence shown here is derived from an EMBL/GenBank/DDBJ whole genome shotgun (WGS) entry which is preliminary data.</text>
</comment>
<dbReference type="SUPFAM" id="SSF75217">
    <property type="entry name" value="alpha/beta knot"/>
    <property type="match status" value="1"/>
</dbReference>
<dbReference type="InterPro" id="IPR004441">
    <property type="entry name" value="rRNA_MeTrfase_TrmH"/>
</dbReference>
<dbReference type="NCBIfam" id="TIGR00186">
    <property type="entry name" value="rRNA_methyl_3"/>
    <property type="match status" value="1"/>
</dbReference>
<dbReference type="RefSeq" id="WP_200466522.1">
    <property type="nucleotide sequence ID" value="NZ_JAENRR010000061.1"/>
</dbReference>
<dbReference type="InterPro" id="IPR029026">
    <property type="entry name" value="tRNA_m1G_MTases_N"/>
</dbReference>
<sequence length="249" mass="26994">MAKQEKEQQMVFGIRAVQEAISAGKEIEKVMIKKGLQGALFQSFLDLVREHNIPFQFVPIEKLNRVTRQNHQGVIAMISPVTYQDVEQIIPTLFDEGKEPFVLVLDHITDVRNFGAIARTAECAGVDAIIIPETGAAAVTADAMKTSAGALHTIPVCRVRSLISTVEFLQGSGLKVVAASEKGAINYNEANYRGPIALVMGAEDRGVNPKILAAAEIKSKIPVMGEIESLNVSVAAGILMYEIVKVRQI</sequence>
<keyword evidence="2" id="KW-0808">Transferase</keyword>
<evidence type="ECO:0000256" key="1">
    <source>
        <dbReference type="ARBA" id="ARBA00022603"/>
    </source>
</evidence>
<dbReference type="InterPro" id="IPR013123">
    <property type="entry name" value="SpoU_subst-bd"/>
</dbReference>
<dbReference type="Gene3D" id="3.40.1280.10">
    <property type="match status" value="1"/>
</dbReference>
<keyword evidence="1" id="KW-0489">Methyltransferase</keyword>
<dbReference type="PANTHER" id="PTHR46429">
    <property type="entry name" value="23S RRNA (GUANOSINE-2'-O-)-METHYLTRANSFERASE RLMB"/>
    <property type="match status" value="1"/>
</dbReference>
<dbReference type="SMART" id="SM00967">
    <property type="entry name" value="SpoU_sub_bind"/>
    <property type="match status" value="1"/>
</dbReference>